<dbReference type="CDD" id="cd17983">
    <property type="entry name" value="DEXHc_DHX38"/>
    <property type="match status" value="1"/>
</dbReference>
<evidence type="ECO:0000259" key="13">
    <source>
        <dbReference type="PROSITE" id="PS51192"/>
    </source>
</evidence>
<dbReference type="Pfam" id="PF00271">
    <property type="entry name" value="Helicase_C"/>
    <property type="match status" value="1"/>
</dbReference>
<dbReference type="dictyBase" id="DDB_G0285843">
    <property type="gene designation" value="helD"/>
</dbReference>
<feature type="region of interest" description="Disordered" evidence="12">
    <location>
        <begin position="145"/>
        <end position="427"/>
    </location>
</feature>
<dbReference type="EC" id="3.6.4.13" evidence="2"/>
<evidence type="ECO:0000256" key="12">
    <source>
        <dbReference type="SAM" id="MobiDB-lite"/>
    </source>
</evidence>
<dbReference type="InParanoid" id="Q54MH4"/>
<feature type="compositionally biased region" description="Basic residues" evidence="12">
    <location>
        <begin position="1378"/>
        <end position="1387"/>
    </location>
</feature>
<dbReference type="PhylomeDB" id="Q54MH4"/>
<evidence type="ECO:0000256" key="1">
    <source>
        <dbReference type="ARBA" id="ARBA00004123"/>
    </source>
</evidence>
<evidence type="ECO:0000259" key="14">
    <source>
        <dbReference type="PROSITE" id="PS51194"/>
    </source>
</evidence>
<dbReference type="FunCoup" id="Q54MH4">
    <property type="interactions" value="813"/>
</dbReference>
<dbReference type="GO" id="GO:0003723">
    <property type="term" value="F:RNA binding"/>
    <property type="evidence" value="ECO:0000318"/>
    <property type="project" value="GO_Central"/>
</dbReference>
<dbReference type="Gene3D" id="3.40.50.300">
    <property type="entry name" value="P-loop containing nucleotide triphosphate hydrolases"/>
    <property type="match status" value="2"/>
</dbReference>
<evidence type="ECO:0000256" key="9">
    <source>
        <dbReference type="ARBA" id="ARBA00023242"/>
    </source>
</evidence>
<evidence type="ECO:0000256" key="5">
    <source>
        <dbReference type="ARBA" id="ARBA00022801"/>
    </source>
</evidence>
<dbReference type="Pfam" id="PF07717">
    <property type="entry name" value="OB_NTP_bind"/>
    <property type="match status" value="1"/>
</dbReference>
<evidence type="ECO:0000256" key="11">
    <source>
        <dbReference type="ARBA" id="ARBA00047984"/>
    </source>
</evidence>
<dbReference type="GeneID" id="8625367"/>
<dbReference type="InterPro" id="IPR001650">
    <property type="entry name" value="Helicase_C-like"/>
</dbReference>
<evidence type="ECO:0000256" key="4">
    <source>
        <dbReference type="ARBA" id="ARBA00022741"/>
    </source>
</evidence>
<keyword evidence="16" id="KW-1185">Reference proteome</keyword>
<evidence type="ECO:0000256" key="6">
    <source>
        <dbReference type="ARBA" id="ARBA00022806"/>
    </source>
</evidence>
<feature type="compositionally biased region" description="Acidic residues" evidence="12">
    <location>
        <begin position="164"/>
        <end position="177"/>
    </location>
</feature>
<keyword evidence="5" id="KW-0378">Hydrolase</keyword>
<dbReference type="OMA" id="KEYMQIV"/>
<feature type="domain" description="Helicase ATP-binding" evidence="13">
    <location>
        <begin position="669"/>
        <end position="832"/>
    </location>
</feature>
<accession>Q54MH4</accession>
<sequence>MDNVDRDLIQDIGEKVSKSLKLPTTNQTLALRIFNEVIRSNNKEQFIKSCAQYGIKPDDYIIDDIYDKVKKSTNKNESNNSSSGERTSLSFTKDTSTTTQSNQPLAETMKGGLITRKNSTNNDEQFKIPQVKKSVLGLDILAKEKREEQEEKRRKELLDRFNNDDDSNNDNYNDNDESSFKKPEKHYRQIKSTPIRSNDYERNSSSSSSSSYDRRDDRSSNRDDYRRDDRSSNRDDYRRDDRSGSSNRRDDYRRDDKSSSSSSNRDDYRRDDRSSNREDYKRDDRSSSYRRGEDFNKNSETPQRRYNDQTPSRDSNRDPSYKRDDRSINRNDYRKGDIDRGGGDNRPFDTPQRNRDNDQTPSRYNQQQKQQQQNNRNNNNRPYDTPQRTPSHNYNSWSGRNNQNNQNNNNNNKKPHLKEEEYEEEEFDRGYYDADEGEGGVFDSSNADSVFLGDEKKFKKMEEEFTRSQKKKVTAKQNQMNEDNSRWETNRLMQSGVILQNEIDLDHLQEDDENRVNLLVHNTIPPFLDGHQVLTKQQRAVQTVKDPTSDMAVISRKGSALMKEFREKRDRIKSQKKVWELGGTAIGKIMGIKSEDEKEKEQQLANGGGGGEQIDKETGEVLNYKAQSQFASHLTPNKPTEGSSEFSKTKTIKEQREFLPIFGCRNDLMKIIRENNVIIIVGETGSGKTTQLVQYLYEDGYSKFGKIGCTQPRRVAAVSVAKRVSEEMSVTLGNEVGYSIRFEDCTSNETAIKYMTDGILLRESFNDPNLDKYSAIIMDEAHERSLNTDVLFGILKKVMSRRYDMKLIVTSATMDSKKFSMFFGDVPVFTIPGRTFPVDVLWSKTPCEDYVDSAVKQILSIHVTQGVGDILVFMTGQEDIETTCATVEERIKQLGPQAPPLTLLPIYSQLPSDMQAKIFEKADNGSRKCIIATNIAETSLTVDGILYVIDTGYCKLKVYNPRVGMDSLQVTPISKANANQRSGRAGRTGPGRCYRLYTESAFKYELMDNNIPEIQRTNLGNVVLNLKSMGVKNLLDFDFMDPPPQDNILNSMYQLWVLGALDDQGQITPLGKRMSEFPLDPPLSKMVIVAEQLGCGQDIVTIVSMLSMPSVFYRPKGAEEESDASREKFFVPESDHLTLLHVYQQWKINNYSSQWCAEHYIHIKAMRKVREVRGQLLDIMVQHDMKVESCGSNWDIIRKAITSSYFHHSAKIKGIGEYVNMRNGMPCFLHPTSALYGLGYAPDYIVYHELVMTSKEYMQIVTAVDPNWLAEMGPMFFSIKKSLKDKKRKLDPIKDKINDNINNNNNNNNIDNSNIINAKEKGTIKVNQTSTTTTTTTNTTTNINNNINFDNKKSSLITNSTPSTNNSNNNNSSGNKSNTKKIKRFGL</sequence>
<evidence type="ECO:0000256" key="3">
    <source>
        <dbReference type="ARBA" id="ARBA00022664"/>
    </source>
</evidence>
<feature type="region of interest" description="Disordered" evidence="12">
    <location>
        <begin position="594"/>
        <end position="615"/>
    </location>
</feature>
<dbReference type="InterPro" id="IPR011709">
    <property type="entry name" value="DEAD-box_helicase_OB_fold"/>
</dbReference>
<dbReference type="GO" id="GO:0005681">
    <property type="term" value="C:spliceosomal complex"/>
    <property type="evidence" value="ECO:0000250"/>
    <property type="project" value="dictyBase"/>
</dbReference>
<dbReference type="InterPro" id="IPR048333">
    <property type="entry name" value="HA2_WH"/>
</dbReference>
<dbReference type="HOGENOM" id="CLU_001832_6_2_1"/>
<dbReference type="GO" id="GO:0000398">
    <property type="term" value="P:mRNA splicing, via spliceosome"/>
    <property type="evidence" value="ECO:0000250"/>
    <property type="project" value="dictyBase"/>
</dbReference>
<dbReference type="EMBL" id="AAFI02000082">
    <property type="protein sequence ID" value="EAL64456.1"/>
    <property type="molecule type" value="Genomic_DNA"/>
</dbReference>
<dbReference type="Reactome" id="R-DDI-72163">
    <property type="pathway name" value="mRNA Splicing - Major Pathway"/>
</dbReference>
<feature type="region of interest" description="Disordered" evidence="12">
    <location>
        <begin position="72"/>
        <end position="126"/>
    </location>
</feature>
<dbReference type="PANTHER" id="PTHR18934">
    <property type="entry name" value="ATP-DEPENDENT RNA HELICASE"/>
    <property type="match status" value="1"/>
</dbReference>
<dbReference type="CDD" id="cd18791">
    <property type="entry name" value="SF2_C_RHA"/>
    <property type="match status" value="1"/>
</dbReference>
<keyword evidence="7" id="KW-0067">ATP-binding</keyword>
<dbReference type="SMART" id="SM00847">
    <property type="entry name" value="HA2"/>
    <property type="match status" value="1"/>
</dbReference>
<dbReference type="Proteomes" id="UP000002195">
    <property type="component" value="Unassembled WGS sequence"/>
</dbReference>
<dbReference type="PANTHER" id="PTHR18934:SF91">
    <property type="entry name" value="PRE-MRNA-SPLICING FACTOR ATP-DEPENDENT RNA HELICASE PRP16"/>
    <property type="match status" value="1"/>
</dbReference>
<dbReference type="RefSeq" id="XP_638016.1">
    <property type="nucleotide sequence ID" value="XM_632924.1"/>
</dbReference>
<dbReference type="GO" id="GO:0034458">
    <property type="term" value="F:3'-5' RNA helicase activity"/>
    <property type="evidence" value="ECO:0000318"/>
    <property type="project" value="GO_Central"/>
</dbReference>
<dbReference type="Pfam" id="PF04408">
    <property type="entry name" value="WHD_HA2"/>
    <property type="match status" value="1"/>
</dbReference>
<dbReference type="InterPro" id="IPR002464">
    <property type="entry name" value="DNA/RNA_helicase_DEAH_CS"/>
</dbReference>
<dbReference type="PROSITE" id="PS51192">
    <property type="entry name" value="HELICASE_ATP_BIND_1"/>
    <property type="match status" value="1"/>
</dbReference>
<dbReference type="SMR" id="Q54MH4"/>
<feature type="compositionally biased region" description="Basic and acidic residues" evidence="12">
    <location>
        <begin position="145"/>
        <end position="163"/>
    </location>
</feature>
<protein>
    <recommendedName>
        <fullName evidence="2">RNA helicase</fullName>
        <ecNumber evidence="2">3.6.4.13</ecNumber>
    </recommendedName>
</protein>
<dbReference type="InterPro" id="IPR014001">
    <property type="entry name" value="Helicase_ATP-bd"/>
</dbReference>
<dbReference type="FunFam" id="3.40.50.300:FF:000615">
    <property type="entry name" value="pre-mRNA-splicing factor ATP-dependent RNA helicase DEAH7"/>
    <property type="match status" value="1"/>
</dbReference>
<dbReference type="GO" id="GO:0005524">
    <property type="term" value="F:ATP binding"/>
    <property type="evidence" value="ECO:0007669"/>
    <property type="project" value="UniProtKB-KW"/>
</dbReference>
<dbReference type="InterPro" id="IPR011545">
    <property type="entry name" value="DEAD/DEAH_box_helicase_dom"/>
</dbReference>
<dbReference type="PaxDb" id="44689-DDB0191460"/>
<evidence type="ECO:0000256" key="8">
    <source>
        <dbReference type="ARBA" id="ARBA00023187"/>
    </source>
</evidence>
<feature type="domain" description="Helicase C-terminal" evidence="14">
    <location>
        <begin position="854"/>
        <end position="1030"/>
    </location>
</feature>
<dbReference type="KEGG" id="ddi:DDB_G0285843"/>
<feature type="compositionally biased region" description="Basic and acidic residues" evidence="12">
    <location>
        <begin position="314"/>
        <end position="358"/>
    </location>
</feature>
<feature type="compositionally biased region" description="Polar residues" evidence="12">
    <location>
        <begin position="386"/>
        <end position="400"/>
    </location>
</feature>
<dbReference type="STRING" id="44689.Q54MH4"/>
<dbReference type="SMART" id="SM00487">
    <property type="entry name" value="DEXDc"/>
    <property type="match status" value="1"/>
</dbReference>
<proteinExistence type="inferred from homology"/>
<evidence type="ECO:0000313" key="15">
    <source>
        <dbReference type="EMBL" id="EAL64456.1"/>
    </source>
</evidence>
<evidence type="ECO:0000256" key="2">
    <source>
        <dbReference type="ARBA" id="ARBA00012552"/>
    </source>
</evidence>
<dbReference type="Gene3D" id="1.20.120.1080">
    <property type="match status" value="1"/>
</dbReference>
<dbReference type="AlphaFoldDB" id="Q54MH4"/>
<gene>
    <name evidence="15" type="primary">helD</name>
    <name evidence="15" type="ORF">DDB_G0285843</name>
</gene>
<organism evidence="15 16">
    <name type="scientific">Dictyostelium discoideum</name>
    <name type="common">Social amoeba</name>
    <dbReference type="NCBI Taxonomy" id="44689"/>
    <lineage>
        <taxon>Eukaryota</taxon>
        <taxon>Amoebozoa</taxon>
        <taxon>Evosea</taxon>
        <taxon>Eumycetozoa</taxon>
        <taxon>Dictyostelia</taxon>
        <taxon>Dictyosteliales</taxon>
        <taxon>Dictyosteliaceae</taxon>
        <taxon>Dictyostelium</taxon>
    </lineage>
</organism>
<feature type="compositionally biased region" description="Polar residues" evidence="12">
    <location>
        <begin position="84"/>
        <end position="105"/>
    </location>
</feature>
<dbReference type="eggNOG" id="KOG0924">
    <property type="taxonomic scope" value="Eukaryota"/>
</dbReference>
<comment type="similarity">
    <text evidence="10">Belongs to the DEAD box helicase family. DEAH subfamily. PRP16 sub-subfamily.</text>
</comment>
<keyword evidence="9" id="KW-0539">Nucleus</keyword>
<feature type="region of interest" description="Disordered" evidence="12">
    <location>
        <begin position="1327"/>
        <end position="1387"/>
    </location>
</feature>
<dbReference type="VEuPathDB" id="AmoebaDB:DDB_G0285843"/>
<evidence type="ECO:0000256" key="7">
    <source>
        <dbReference type="ARBA" id="ARBA00022840"/>
    </source>
</evidence>
<dbReference type="Pfam" id="PF00270">
    <property type="entry name" value="DEAD"/>
    <property type="match status" value="1"/>
</dbReference>
<evidence type="ECO:0000313" key="16">
    <source>
        <dbReference type="Proteomes" id="UP000002195"/>
    </source>
</evidence>
<keyword evidence="3" id="KW-0507">mRNA processing</keyword>
<dbReference type="GO" id="GO:0000375">
    <property type="term" value="P:RNA splicing, via transesterification reactions"/>
    <property type="evidence" value="ECO:0000250"/>
    <property type="project" value="dictyBase"/>
</dbReference>
<keyword evidence="6 15" id="KW-0347">Helicase</keyword>
<dbReference type="PROSITE" id="PS51194">
    <property type="entry name" value="HELICASE_CTER"/>
    <property type="match status" value="1"/>
</dbReference>
<dbReference type="InterPro" id="IPR007502">
    <property type="entry name" value="Helicase-assoc_dom"/>
</dbReference>
<name>Q54MH4_DICDI</name>
<dbReference type="InterPro" id="IPR027417">
    <property type="entry name" value="P-loop_NTPase"/>
</dbReference>
<keyword evidence="8" id="KW-0508">mRNA splicing</keyword>
<feature type="compositionally biased region" description="Low complexity" evidence="12">
    <location>
        <begin position="1331"/>
        <end position="1377"/>
    </location>
</feature>
<dbReference type="FunFam" id="3.40.50.300:FF:000007">
    <property type="entry name" value="Pre-mRNA-splicing factor ATP-dependent RNA helicase"/>
    <property type="match status" value="1"/>
</dbReference>
<dbReference type="FunFam" id="1.20.120.1080:FF:000018">
    <property type="entry name" value="Pre-mRNA-splicing factor ATP-dependent RNA helicase prp16"/>
    <property type="match status" value="1"/>
</dbReference>
<dbReference type="SUPFAM" id="SSF52540">
    <property type="entry name" value="P-loop containing nucleoside triphosphate hydrolases"/>
    <property type="match status" value="1"/>
</dbReference>
<feature type="compositionally biased region" description="Basic and acidic residues" evidence="12">
    <location>
        <begin position="212"/>
        <end position="307"/>
    </location>
</feature>
<dbReference type="Pfam" id="PF21010">
    <property type="entry name" value="HA2_C"/>
    <property type="match status" value="1"/>
</dbReference>
<feature type="compositionally biased region" description="Low complexity" evidence="12">
    <location>
        <begin position="365"/>
        <end position="381"/>
    </location>
</feature>
<evidence type="ECO:0000256" key="10">
    <source>
        <dbReference type="ARBA" id="ARBA00038040"/>
    </source>
</evidence>
<feature type="compositionally biased region" description="Low complexity" evidence="12">
    <location>
        <begin position="401"/>
        <end position="412"/>
    </location>
</feature>
<keyword evidence="4" id="KW-0547">Nucleotide-binding</keyword>
<comment type="catalytic activity">
    <reaction evidence="11">
        <text>ATP + H2O = ADP + phosphate + H(+)</text>
        <dbReference type="Rhea" id="RHEA:13065"/>
        <dbReference type="ChEBI" id="CHEBI:15377"/>
        <dbReference type="ChEBI" id="CHEBI:15378"/>
        <dbReference type="ChEBI" id="CHEBI:30616"/>
        <dbReference type="ChEBI" id="CHEBI:43474"/>
        <dbReference type="ChEBI" id="CHEBI:456216"/>
        <dbReference type="EC" id="3.6.4.13"/>
    </reaction>
</comment>
<comment type="subcellular location">
    <subcellularLocation>
        <location evidence="1">Nucleus</location>
    </subcellularLocation>
</comment>
<reference evidence="15 16" key="1">
    <citation type="journal article" date="2005" name="Nature">
        <title>The genome of the social amoeba Dictyostelium discoideum.</title>
        <authorList>
            <consortium name="The Dictyostelium discoideum Sequencing Consortium"/>
            <person name="Eichinger L."/>
            <person name="Pachebat J.A."/>
            <person name="Glockner G."/>
            <person name="Rajandream M.A."/>
            <person name="Sucgang R."/>
            <person name="Berriman M."/>
            <person name="Song J."/>
            <person name="Olsen R."/>
            <person name="Szafranski K."/>
            <person name="Xu Q."/>
            <person name="Tunggal B."/>
            <person name="Kummerfeld S."/>
            <person name="Madera M."/>
            <person name="Konfortov B.A."/>
            <person name="Rivero F."/>
            <person name="Bankier A.T."/>
            <person name="Lehmann R."/>
            <person name="Hamlin N."/>
            <person name="Davies R."/>
            <person name="Gaudet P."/>
            <person name="Fey P."/>
            <person name="Pilcher K."/>
            <person name="Chen G."/>
            <person name="Saunders D."/>
            <person name="Sodergren E."/>
            <person name="Davis P."/>
            <person name="Kerhornou A."/>
            <person name="Nie X."/>
            <person name="Hall N."/>
            <person name="Anjard C."/>
            <person name="Hemphill L."/>
            <person name="Bason N."/>
            <person name="Farbrother P."/>
            <person name="Desany B."/>
            <person name="Just E."/>
            <person name="Morio T."/>
            <person name="Rost R."/>
            <person name="Churcher C."/>
            <person name="Cooper J."/>
            <person name="Haydock S."/>
            <person name="van Driessche N."/>
            <person name="Cronin A."/>
            <person name="Goodhead I."/>
            <person name="Muzny D."/>
            <person name="Mourier T."/>
            <person name="Pain A."/>
            <person name="Lu M."/>
            <person name="Harper D."/>
            <person name="Lindsay R."/>
            <person name="Hauser H."/>
            <person name="James K."/>
            <person name="Quiles M."/>
            <person name="Madan Babu M."/>
            <person name="Saito T."/>
            <person name="Buchrieser C."/>
            <person name="Wardroper A."/>
            <person name="Felder M."/>
            <person name="Thangavelu M."/>
            <person name="Johnson D."/>
            <person name="Knights A."/>
            <person name="Loulseged H."/>
            <person name="Mungall K."/>
            <person name="Oliver K."/>
            <person name="Price C."/>
            <person name="Quail M.A."/>
            <person name="Urushihara H."/>
            <person name="Hernandez J."/>
            <person name="Rabbinowitsch E."/>
            <person name="Steffen D."/>
            <person name="Sanders M."/>
            <person name="Ma J."/>
            <person name="Kohara Y."/>
            <person name="Sharp S."/>
            <person name="Simmonds M."/>
            <person name="Spiegler S."/>
            <person name="Tivey A."/>
            <person name="Sugano S."/>
            <person name="White B."/>
            <person name="Walker D."/>
            <person name="Woodward J."/>
            <person name="Winckler T."/>
            <person name="Tanaka Y."/>
            <person name="Shaulsky G."/>
            <person name="Schleicher M."/>
            <person name="Weinstock G."/>
            <person name="Rosenthal A."/>
            <person name="Cox E.C."/>
            <person name="Chisholm R.L."/>
            <person name="Gibbs R."/>
            <person name="Loomis W.F."/>
            <person name="Platzer M."/>
            <person name="Kay R.R."/>
            <person name="Williams J."/>
            <person name="Dear P.H."/>
            <person name="Noegel A.A."/>
            <person name="Barrell B."/>
            <person name="Kuspa A."/>
        </authorList>
    </citation>
    <scope>NUCLEOTIDE SEQUENCE [LARGE SCALE GENOMIC DNA]</scope>
    <source>
        <strain evidence="15 16">AX4</strain>
    </source>
</reference>
<dbReference type="GO" id="GO:0016787">
    <property type="term" value="F:hydrolase activity"/>
    <property type="evidence" value="ECO:0007669"/>
    <property type="project" value="UniProtKB-KW"/>
</dbReference>
<dbReference type="PROSITE" id="PS00690">
    <property type="entry name" value="DEAH_ATP_HELICASE"/>
    <property type="match status" value="1"/>
</dbReference>
<comment type="caution">
    <text evidence="15">The sequence shown here is derived from an EMBL/GenBank/DDBJ whole genome shotgun (WGS) entry which is preliminary data.</text>
</comment>
<dbReference type="SMART" id="SM00490">
    <property type="entry name" value="HELICc"/>
    <property type="match status" value="1"/>
</dbReference>